<name>A0ABN9X112_9DINO</name>
<feature type="transmembrane region" description="Helical" evidence="2">
    <location>
        <begin position="41"/>
        <end position="63"/>
    </location>
</feature>
<feature type="transmembrane region" description="Helical" evidence="2">
    <location>
        <begin position="118"/>
        <end position="141"/>
    </location>
</feature>
<evidence type="ECO:0000256" key="2">
    <source>
        <dbReference type="SAM" id="Phobius"/>
    </source>
</evidence>
<evidence type="ECO:0000313" key="3">
    <source>
        <dbReference type="EMBL" id="CAK0891286.1"/>
    </source>
</evidence>
<sequence length="149" mass="15832">MRQALRPDRGSYGSRLRSLLERRPSTARSPRSAEMARSSSLLISCAVAVVAVVSVASLGLSFVGTPATAGLRAGQREPSVEMQFFGGSPSPAPSRPSSAGGDWRAKARADLYEQSGNYVVSFSIVFLCLCVLSGNTGPGYFGNFFDYKL</sequence>
<dbReference type="EMBL" id="CAUYUJ010019453">
    <property type="protein sequence ID" value="CAK0891286.1"/>
    <property type="molecule type" value="Genomic_DNA"/>
</dbReference>
<evidence type="ECO:0000256" key="1">
    <source>
        <dbReference type="SAM" id="MobiDB-lite"/>
    </source>
</evidence>
<accession>A0ABN9X112</accession>
<organism evidence="3 4">
    <name type="scientific">Prorocentrum cordatum</name>
    <dbReference type="NCBI Taxonomy" id="2364126"/>
    <lineage>
        <taxon>Eukaryota</taxon>
        <taxon>Sar</taxon>
        <taxon>Alveolata</taxon>
        <taxon>Dinophyceae</taxon>
        <taxon>Prorocentrales</taxon>
        <taxon>Prorocentraceae</taxon>
        <taxon>Prorocentrum</taxon>
    </lineage>
</organism>
<keyword evidence="2" id="KW-1133">Transmembrane helix</keyword>
<proteinExistence type="predicted"/>
<keyword evidence="4" id="KW-1185">Reference proteome</keyword>
<evidence type="ECO:0000313" key="4">
    <source>
        <dbReference type="Proteomes" id="UP001189429"/>
    </source>
</evidence>
<protein>
    <submittedName>
        <fullName evidence="3">Uncharacterized protein</fullName>
    </submittedName>
</protein>
<dbReference type="Proteomes" id="UP001189429">
    <property type="component" value="Unassembled WGS sequence"/>
</dbReference>
<keyword evidence="2" id="KW-0812">Transmembrane</keyword>
<feature type="region of interest" description="Disordered" evidence="1">
    <location>
        <begin position="1"/>
        <end position="33"/>
    </location>
</feature>
<comment type="caution">
    <text evidence="3">The sequence shown here is derived from an EMBL/GenBank/DDBJ whole genome shotgun (WGS) entry which is preliminary data.</text>
</comment>
<reference evidence="3" key="1">
    <citation type="submission" date="2023-10" db="EMBL/GenBank/DDBJ databases">
        <authorList>
            <person name="Chen Y."/>
            <person name="Shah S."/>
            <person name="Dougan E. K."/>
            <person name="Thang M."/>
            <person name="Chan C."/>
        </authorList>
    </citation>
    <scope>NUCLEOTIDE SEQUENCE [LARGE SCALE GENOMIC DNA]</scope>
</reference>
<gene>
    <name evidence="3" type="ORF">PCOR1329_LOCUS71270</name>
</gene>
<keyword evidence="2" id="KW-0472">Membrane</keyword>